<dbReference type="InterPro" id="IPR003846">
    <property type="entry name" value="SelO"/>
</dbReference>
<keyword evidence="5" id="KW-0479">Metal-binding</keyword>
<evidence type="ECO:0000256" key="4">
    <source>
        <dbReference type="ARBA" id="ARBA00022695"/>
    </source>
</evidence>
<keyword evidence="4" id="KW-0548">Nucleotidyltransferase</keyword>
<keyword evidence="8" id="KW-0460">Magnesium</keyword>
<keyword evidence="6" id="KW-0547">Nucleotide-binding</keyword>
<dbReference type="EMBL" id="UINC01001106">
    <property type="protein sequence ID" value="SUZ70978.1"/>
    <property type="molecule type" value="Genomic_DNA"/>
</dbReference>
<evidence type="ECO:0008006" key="10">
    <source>
        <dbReference type="Google" id="ProtNLM"/>
    </source>
</evidence>
<evidence type="ECO:0000313" key="9">
    <source>
        <dbReference type="EMBL" id="SUZ70978.1"/>
    </source>
</evidence>
<accession>A0A381PWM5</accession>
<organism evidence="9">
    <name type="scientific">marine metagenome</name>
    <dbReference type="NCBI Taxonomy" id="408172"/>
    <lineage>
        <taxon>unclassified sequences</taxon>
        <taxon>metagenomes</taxon>
        <taxon>ecological metagenomes</taxon>
    </lineage>
</organism>
<dbReference type="Pfam" id="PF02696">
    <property type="entry name" value="SelO"/>
    <property type="match status" value="1"/>
</dbReference>
<dbReference type="PANTHER" id="PTHR32057">
    <property type="entry name" value="PROTEIN ADENYLYLTRANSFERASE SELO, MITOCHONDRIAL"/>
    <property type="match status" value="1"/>
</dbReference>
<reference evidence="9" key="1">
    <citation type="submission" date="2018-05" db="EMBL/GenBank/DDBJ databases">
        <authorList>
            <person name="Lanie J.A."/>
            <person name="Ng W.-L."/>
            <person name="Kazmierczak K.M."/>
            <person name="Andrzejewski T.M."/>
            <person name="Davidsen T.M."/>
            <person name="Wayne K.J."/>
            <person name="Tettelin H."/>
            <person name="Glass J.I."/>
            <person name="Rusch D."/>
            <person name="Podicherti R."/>
            <person name="Tsui H.-C.T."/>
            <person name="Winkler M.E."/>
        </authorList>
    </citation>
    <scope>NUCLEOTIDE SEQUENCE</scope>
</reference>
<dbReference type="GO" id="GO:0046872">
    <property type="term" value="F:metal ion binding"/>
    <property type="evidence" value="ECO:0007669"/>
    <property type="project" value="UniProtKB-KW"/>
</dbReference>
<evidence type="ECO:0000256" key="2">
    <source>
        <dbReference type="ARBA" id="ARBA00009747"/>
    </source>
</evidence>
<proteinExistence type="inferred from homology"/>
<evidence type="ECO:0000256" key="3">
    <source>
        <dbReference type="ARBA" id="ARBA00022679"/>
    </source>
</evidence>
<gene>
    <name evidence="9" type="ORF">METZ01_LOCUS23832</name>
</gene>
<dbReference type="GO" id="GO:0070733">
    <property type="term" value="F:AMPylase activity"/>
    <property type="evidence" value="ECO:0007669"/>
    <property type="project" value="TreeGrafter"/>
</dbReference>
<keyword evidence="7" id="KW-0067">ATP-binding</keyword>
<evidence type="ECO:0000256" key="6">
    <source>
        <dbReference type="ARBA" id="ARBA00022741"/>
    </source>
</evidence>
<evidence type="ECO:0000256" key="5">
    <source>
        <dbReference type="ARBA" id="ARBA00022723"/>
    </source>
</evidence>
<name>A0A381PWM5_9ZZZZ</name>
<evidence type="ECO:0000256" key="8">
    <source>
        <dbReference type="ARBA" id="ARBA00022842"/>
    </source>
</evidence>
<dbReference type="GO" id="GO:0005524">
    <property type="term" value="F:ATP binding"/>
    <property type="evidence" value="ECO:0007669"/>
    <property type="project" value="UniProtKB-KW"/>
</dbReference>
<protein>
    <recommendedName>
        <fullName evidence="10">Selenoprotein O</fullName>
    </recommendedName>
</protein>
<dbReference type="PANTHER" id="PTHR32057:SF14">
    <property type="entry name" value="PROTEIN ADENYLYLTRANSFERASE SELO, MITOCHONDRIAL"/>
    <property type="match status" value="1"/>
</dbReference>
<evidence type="ECO:0000256" key="7">
    <source>
        <dbReference type="ARBA" id="ARBA00022840"/>
    </source>
</evidence>
<keyword evidence="3" id="KW-0808">Transferase</keyword>
<dbReference type="AlphaFoldDB" id="A0A381PWM5"/>
<comment type="similarity">
    <text evidence="2">Belongs to the SELO family.</text>
</comment>
<evidence type="ECO:0000256" key="1">
    <source>
        <dbReference type="ARBA" id="ARBA00001946"/>
    </source>
</evidence>
<dbReference type="NCBIfam" id="NF000658">
    <property type="entry name" value="PRK00029.1"/>
    <property type="match status" value="1"/>
</dbReference>
<sequence length="444" mass="49828">MDPFAMCYGGHQFGNWAGQLGDGRAINLGDVVTSEQARYAMQLKGAGPTPYSRTADGLAVLRSSLREFLCSEAMHHLGVPTTRALSLTLTGEEVVRDILYDGHPQAEPGAIVCRVAPTFLRFGNFELLASRGDAELLKELADYTIKNHFPESGPLGKTSTYINWFRTVVQLTATMIVQWMRVGFVHGVMNTDNMSILGLTIDYGPYGWLENYDPNWTPNTTDAAGRRYRFGQQPAIAQWNLLQFANAIYPLIGEAKPLENVLSEFASRYESESQQMMANKLGLLEFGSRDKELLDGLEKVLTLAETDMALFYRGLANVTDEMAPRVRLNCLRDAFYEESELTDPVTNEILRWLNDYLERASADALPDTQRRDRMNRVNPLYVLRNYTAQLAIDAAGQGDFSAVDELLEVLRNPYTGQQDRDEYAAKRPEWARHRVGCSMLSCSS</sequence>
<comment type="cofactor">
    <cofactor evidence="1">
        <name>Mg(2+)</name>
        <dbReference type="ChEBI" id="CHEBI:18420"/>
    </cofactor>
</comment>
<dbReference type="HAMAP" id="MF_00692">
    <property type="entry name" value="SelO"/>
    <property type="match status" value="1"/>
</dbReference>